<sequence length="369" mass="42481">MTLSPMTSDTFSKKPEWWRKCVYLAILYRIAEFGEKMEIIHLNHEDGQFVEPILMQMNRDALLDLASDGLHWTITTQGREFLKKMVELTDRLLPFEIFNGVRMQRRLENHEHGDNPNFVYDDIYDPRFVKHGENDPTATDMRIAMIEFMGMMHPDGAVEIDPNLVVFIQKLVDREFRGNDFWFKLRVGTFFKQIEEIVQSAYRIEDLLHPPMNLNQDAATLIMQDLYTAGMIEQQKRDGTQCSHCGITLAIFEQEARKNGGELTYCPNPNCEASFEPPPVPSTEYECPNCGSGVSRNQRKCRGCGAYLNFGLFKGTVQENTVYKTVTEAVETPVWGYGYEYYGYSPIGYYDPWNPVDVFVTAALLSAIF</sequence>
<proteinExistence type="predicted"/>
<dbReference type="AlphaFoldDB" id="A0A0G0UHD7"/>
<reference evidence="1 2" key="1">
    <citation type="journal article" date="2015" name="Nature">
        <title>rRNA introns, odd ribosomes, and small enigmatic genomes across a large radiation of phyla.</title>
        <authorList>
            <person name="Brown C.T."/>
            <person name="Hug L.A."/>
            <person name="Thomas B.C."/>
            <person name="Sharon I."/>
            <person name="Castelle C.J."/>
            <person name="Singh A."/>
            <person name="Wilkins M.J."/>
            <person name="Williams K.H."/>
            <person name="Banfield J.F."/>
        </authorList>
    </citation>
    <scope>NUCLEOTIDE SEQUENCE [LARGE SCALE GENOMIC DNA]</scope>
</reference>
<name>A0A0G0UHD7_9BACT</name>
<protein>
    <recommendedName>
        <fullName evidence="3">DZANK-type domain-containing protein</fullName>
    </recommendedName>
</protein>
<accession>A0A0G0UHD7</accession>
<dbReference type="Proteomes" id="UP000034616">
    <property type="component" value="Unassembled WGS sequence"/>
</dbReference>
<evidence type="ECO:0000313" key="2">
    <source>
        <dbReference type="Proteomes" id="UP000034616"/>
    </source>
</evidence>
<dbReference type="EMBL" id="LCAH01000007">
    <property type="protein sequence ID" value="KKR86926.1"/>
    <property type="molecule type" value="Genomic_DNA"/>
</dbReference>
<organism evidence="1 2">
    <name type="scientific">Candidatus Uhrbacteria bacterium GW2011_GWC2_41_11</name>
    <dbReference type="NCBI Taxonomy" id="1618985"/>
    <lineage>
        <taxon>Bacteria</taxon>
        <taxon>Candidatus Uhriibacteriota</taxon>
    </lineage>
</organism>
<evidence type="ECO:0008006" key="3">
    <source>
        <dbReference type="Google" id="ProtNLM"/>
    </source>
</evidence>
<gene>
    <name evidence="1" type="ORF">UU35_C0007G0072</name>
</gene>
<comment type="caution">
    <text evidence="1">The sequence shown here is derived from an EMBL/GenBank/DDBJ whole genome shotgun (WGS) entry which is preliminary data.</text>
</comment>
<evidence type="ECO:0000313" key="1">
    <source>
        <dbReference type="EMBL" id="KKR86926.1"/>
    </source>
</evidence>